<sequence>MNPWASCFFINWLLQLLNGGLLEKGKTD</sequence>
<name>A0A0E9PAZ2_ANGAN</name>
<accession>A0A0E9PAZ2</accession>
<reference evidence="2" key="1">
    <citation type="submission" date="2014-11" db="EMBL/GenBank/DDBJ databases">
        <authorList>
            <person name="Amaro Gonzalez C."/>
        </authorList>
    </citation>
    <scope>NUCLEOTIDE SEQUENCE</scope>
</reference>
<organism evidence="2">
    <name type="scientific">Anguilla anguilla</name>
    <name type="common">European freshwater eel</name>
    <name type="synonym">Muraena anguilla</name>
    <dbReference type="NCBI Taxonomy" id="7936"/>
    <lineage>
        <taxon>Eukaryota</taxon>
        <taxon>Metazoa</taxon>
        <taxon>Chordata</taxon>
        <taxon>Craniata</taxon>
        <taxon>Vertebrata</taxon>
        <taxon>Euteleostomi</taxon>
        <taxon>Actinopterygii</taxon>
        <taxon>Neopterygii</taxon>
        <taxon>Teleostei</taxon>
        <taxon>Anguilliformes</taxon>
        <taxon>Anguillidae</taxon>
        <taxon>Anguilla</taxon>
    </lineage>
</organism>
<feature type="signal peptide" evidence="1">
    <location>
        <begin position="1"/>
        <end position="19"/>
    </location>
</feature>
<dbReference type="EMBL" id="GBXM01107564">
    <property type="protein sequence ID" value="JAH01013.1"/>
    <property type="molecule type" value="Transcribed_RNA"/>
</dbReference>
<keyword evidence="1" id="KW-0732">Signal</keyword>
<proteinExistence type="predicted"/>
<feature type="chain" id="PRO_5002430611" evidence="1">
    <location>
        <begin position="20"/>
        <end position="28"/>
    </location>
</feature>
<reference evidence="2" key="2">
    <citation type="journal article" date="2015" name="Fish Shellfish Immunol.">
        <title>Early steps in the European eel (Anguilla anguilla)-Vibrio vulnificus interaction in the gills: Role of the RtxA13 toxin.</title>
        <authorList>
            <person name="Callol A."/>
            <person name="Pajuelo D."/>
            <person name="Ebbesson L."/>
            <person name="Teles M."/>
            <person name="MacKenzie S."/>
            <person name="Amaro C."/>
        </authorList>
    </citation>
    <scope>NUCLEOTIDE SEQUENCE</scope>
</reference>
<evidence type="ECO:0000313" key="2">
    <source>
        <dbReference type="EMBL" id="JAH01013.1"/>
    </source>
</evidence>
<protein>
    <submittedName>
        <fullName evidence="2">Uncharacterized protein</fullName>
    </submittedName>
</protein>
<evidence type="ECO:0000256" key="1">
    <source>
        <dbReference type="SAM" id="SignalP"/>
    </source>
</evidence>
<dbReference type="AlphaFoldDB" id="A0A0E9PAZ2"/>